<sequence length="101" mass="11922">MEYSLEFLDGESPANPAVIGDSNQLKASNDETKSPTAENKRTILRQHTKFQPLLLRFRRPKERVWYTSRHEHPLEDGEHIFYSDKRRNENESASPTPKWRI</sequence>
<keyword evidence="3" id="KW-1185">Reference proteome</keyword>
<protein>
    <submittedName>
        <fullName evidence="2">Uncharacterized protein</fullName>
    </submittedName>
</protein>
<organism evidence="2 3">
    <name type="scientific">Helicoverpa armigera</name>
    <name type="common">Cotton bollworm</name>
    <name type="synonym">Heliothis armigera</name>
    <dbReference type="NCBI Taxonomy" id="29058"/>
    <lineage>
        <taxon>Eukaryota</taxon>
        <taxon>Metazoa</taxon>
        <taxon>Ecdysozoa</taxon>
        <taxon>Arthropoda</taxon>
        <taxon>Hexapoda</taxon>
        <taxon>Insecta</taxon>
        <taxon>Pterygota</taxon>
        <taxon>Neoptera</taxon>
        <taxon>Endopterygota</taxon>
        <taxon>Lepidoptera</taxon>
        <taxon>Glossata</taxon>
        <taxon>Ditrysia</taxon>
        <taxon>Noctuoidea</taxon>
        <taxon>Noctuidae</taxon>
        <taxon>Heliothinae</taxon>
        <taxon>Helicoverpa</taxon>
    </lineage>
</organism>
<evidence type="ECO:0000256" key="1">
    <source>
        <dbReference type="SAM" id="MobiDB-lite"/>
    </source>
</evidence>
<evidence type="ECO:0000313" key="2">
    <source>
        <dbReference type="EMBL" id="PZC72637.1"/>
    </source>
</evidence>
<evidence type="ECO:0000313" key="3">
    <source>
        <dbReference type="Proteomes" id="UP000249218"/>
    </source>
</evidence>
<gene>
    <name evidence="2" type="primary">HaOG210871</name>
    <name evidence="2" type="ORF">B5X24_HaOG210871</name>
</gene>
<feature type="region of interest" description="Disordered" evidence="1">
    <location>
        <begin position="82"/>
        <end position="101"/>
    </location>
</feature>
<feature type="region of interest" description="Disordered" evidence="1">
    <location>
        <begin position="1"/>
        <end position="41"/>
    </location>
</feature>
<name>A0A2W1BHG1_HELAM</name>
<dbReference type="Proteomes" id="UP000249218">
    <property type="component" value="Unassembled WGS sequence"/>
</dbReference>
<proteinExistence type="predicted"/>
<dbReference type="EMBL" id="KZ150168">
    <property type="protein sequence ID" value="PZC72637.1"/>
    <property type="molecule type" value="Genomic_DNA"/>
</dbReference>
<reference evidence="2 3" key="1">
    <citation type="journal article" date="2017" name="BMC Biol.">
        <title>Genomic innovations, transcriptional plasticity and gene loss underlying the evolution and divergence of two highly polyphagous and invasive Helicoverpa pest species.</title>
        <authorList>
            <person name="Pearce S.L."/>
            <person name="Clarke D.F."/>
            <person name="East P.D."/>
            <person name="Elfekih S."/>
            <person name="Gordon K.H."/>
            <person name="Jermiin L.S."/>
            <person name="McGaughran A."/>
            <person name="Oakeshott J.G."/>
            <person name="Papanikolaou A."/>
            <person name="Perera O.P."/>
            <person name="Rane R.V."/>
            <person name="Richards S."/>
            <person name="Tay W.T."/>
            <person name="Walsh T.K."/>
            <person name="Anderson A."/>
            <person name="Anderson C.J."/>
            <person name="Asgari S."/>
            <person name="Board P.G."/>
            <person name="Bretschneider A."/>
            <person name="Campbell P.M."/>
            <person name="Chertemps T."/>
            <person name="Christeller J.T."/>
            <person name="Coppin C.W."/>
            <person name="Downes S.J."/>
            <person name="Duan G."/>
            <person name="Farnsworth C.A."/>
            <person name="Good R.T."/>
            <person name="Han L.B."/>
            <person name="Han Y.C."/>
            <person name="Hatje K."/>
            <person name="Horne I."/>
            <person name="Huang Y.P."/>
            <person name="Hughes D.S."/>
            <person name="Jacquin-Joly E."/>
            <person name="James W."/>
            <person name="Jhangiani S."/>
            <person name="Kollmar M."/>
            <person name="Kuwar S.S."/>
            <person name="Li S."/>
            <person name="Liu N.Y."/>
            <person name="Maibeche M.T."/>
            <person name="Miller J.R."/>
            <person name="Montagne N."/>
            <person name="Perry T."/>
            <person name="Qu J."/>
            <person name="Song S.V."/>
            <person name="Sutton G.G."/>
            <person name="Vogel H."/>
            <person name="Walenz B.P."/>
            <person name="Xu W."/>
            <person name="Zhang H.J."/>
            <person name="Zou Z."/>
            <person name="Batterham P."/>
            <person name="Edwards O.R."/>
            <person name="Feyereisen R."/>
            <person name="Gibbs R.A."/>
            <person name="Heckel D.G."/>
            <person name="McGrath A."/>
            <person name="Robin C."/>
            <person name="Scherer S.E."/>
            <person name="Worley K.C."/>
            <person name="Wu Y.D."/>
        </authorList>
    </citation>
    <scope>NUCLEOTIDE SEQUENCE [LARGE SCALE GENOMIC DNA]</scope>
    <source>
        <strain evidence="2">Harm_GR_Male_#8</strain>
        <tissue evidence="2">Whole organism</tissue>
    </source>
</reference>
<dbReference type="AlphaFoldDB" id="A0A2W1BHG1"/>
<accession>A0A2W1BHG1</accession>
<feature type="compositionally biased region" description="Basic and acidic residues" evidence="1">
    <location>
        <begin position="28"/>
        <end position="41"/>
    </location>
</feature>